<protein>
    <recommendedName>
        <fullName evidence="1">Peptidase M15C domain-containing protein</fullName>
    </recommendedName>
</protein>
<evidence type="ECO:0000313" key="3">
    <source>
        <dbReference type="Proteomes" id="UP001501475"/>
    </source>
</evidence>
<dbReference type="EMBL" id="BAAAPN010000028">
    <property type="protein sequence ID" value="GAA1752147.1"/>
    <property type="molecule type" value="Genomic_DNA"/>
</dbReference>
<dbReference type="InterPro" id="IPR009045">
    <property type="entry name" value="Zn_M74/Hedgehog-like"/>
</dbReference>
<proteinExistence type="predicted"/>
<gene>
    <name evidence="2" type="ORF">GCM10009810_10310</name>
</gene>
<accession>A0ABN2KB32</accession>
<dbReference type="InterPro" id="IPR039561">
    <property type="entry name" value="Peptidase_M15C"/>
</dbReference>
<feature type="domain" description="Peptidase M15C" evidence="1">
    <location>
        <begin position="1"/>
        <end position="67"/>
    </location>
</feature>
<organism evidence="2 3">
    <name type="scientific">Nostocoides vanveenii</name>
    <dbReference type="NCBI Taxonomy" id="330835"/>
    <lineage>
        <taxon>Bacteria</taxon>
        <taxon>Bacillati</taxon>
        <taxon>Actinomycetota</taxon>
        <taxon>Actinomycetes</taxon>
        <taxon>Micrococcales</taxon>
        <taxon>Intrasporangiaceae</taxon>
        <taxon>Nostocoides</taxon>
    </lineage>
</organism>
<evidence type="ECO:0000313" key="2">
    <source>
        <dbReference type="EMBL" id="GAA1752147.1"/>
    </source>
</evidence>
<dbReference type="Proteomes" id="UP001501475">
    <property type="component" value="Unassembled WGS sequence"/>
</dbReference>
<reference evidence="2 3" key="1">
    <citation type="journal article" date="2019" name="Int. J. Syst. Evol. Microbiol.">
        <title>The Global Catalogue of Microorganisms (GCM) 10K type strain sequencing project: providing services to taxonomists for standard genome sequencing and annotation.</title>
        <authorList>
            <consortium name="The Broad Institute Genomics Platform"/>
            <consortium name="The Broad Institute Genome Sequencing Center for Infectious Disease"/>
            <person name="Wu L."/>
            <person name="Ma J."/>
        </authorList>
    </citation>
    <scope>NUCLEOTIDE SEQUENCE [LARGE SCALE GENOMIC DNA]</scope>
    <source>
        <strain evidence="2 3">JCM 15591</strain>
    </source>
</reference>
<dbReference type="Gene3D" id="3.30.1380.10">
    <property type="match status" value="1"/>
</dbReference>
<evidence type="ECO:0000259" key="1">
    <source>
        <dbReference type="Pfam" id="PF13539"/>
    </source>
</evidence>
<name>A0ABN2KB32_9MICO</name>
<dbReference type="Pfam" id="PF13539">
    <property type="entry name" value="Peptidase_M15_4"/>
    <property type="match status" value="1"/>
</dbReference>
<keyword evidence="3" id="KW-1185">Reference proteome</keyword>
<comment type="caution">
    <text evidence="2">The sequence shown here is derived from an EMBL/GenBank/DDBJ whole genome shotgun (WGS) entry which is preliminary data.</text>
</comment>
<sequence>MAIDINPFENPYVSASDTVYPDTYFLEHRRAPGTFTSATSPAVRAFTDQGFTWGGTWAQPDLQHFQLPRQVP</sequence>
<dbReference type="SUPFAM" id="SSF55166">
    <property type="entry name" value="Hedgehog/DD-peptidase"/>
    <property type="match status" value="1"/>
</dbReference>